<feature type="transmembrane region" description="Helical" evidence="1">
    <location>
        <begin position="25"/>
        <end position="46"/>
    </location>
</feature>
<dbReference type="AlphaFoldDB" id="A0A928TWH2"/>
<gene>
    <name evidence="2" type="ORF">HS096_04750</name>
</gene>
<proteinExistence type="predicted"/>
<feature type="transmembrane region" description="Helical" evidence="1">
    <location>
        <begin position="101"/>
        <end position="120"/>
    </location>
</feature>
<organism evidence="2 3">
    <name type="scientific">candidate division WWE3 bacterium</name>
    <dbReference type="NCBI Taxonomy" id="2053526"/>
    <lineage>
        <taxon>Bacteria</taxon>
        <taxon>Katanobacteria</taxon>
    </lineage>
</organism>
<feature type="transmembrane region" description="Helical" evidence="1">
    <location>
        <begin position="66"/>
        <end position="89"/>
    </location>
</feature>
<reference evidence="2" key="1">
    <citation type="submission" date="2020-05" db="EMBL/GenBank/DDBJ databases">
        <title>High-Quality Genomes of Partial-Nitritation/Anammox System by Hierarchical Clustering Based Hybrid Assembly.</title>
        <authorList>
            <person name="Liu L."/>
            <person name="Wang Y."/>
            <person name="Che Y."/>
            <person name="Chen Y."/>
            <person name="Xia Y."/>
            <person name="Luo R."/>
            <person name="Cheng S.H."/>
            <person name="Zheng C."/>
            <person name="Zhang T."/>
        </authorList>
    </citation>
    <scope>NUCLEOTIDE SEQUENCE</scope>
    <source>
        <strain evidence="2">H1_PAT1</strain>
    </source>
</reference>
<dbReference type="EMBL" id="JABTTY010000001">
    <property type="protein sequence ID" value="MBE7525665.1"/>
    <property type="molecule type" value="Genomic_DNA"/>
</dbReference>
<evidence type="ECO:0000256" key="1">
    <source>
        <dbReference type="SAM" id="Phobius"/>
    </source>
</evidence>
<dbReference type="Proteomes" id="UP000710385">
    <property type="component" value="Unassembled WGS sequence"/>
</dbReference>
<name>A0A928TWH2_UNCKA</name>
<accession>A0A928TWH2</accession>
<protein>
    <submittedName>
        <fullName evidence="2">Uncharacterized protein</fullName>
    </submittedName>
</protein>
<evidence type="ECO:0000313" key="3">
    <source>
        <dbReference type="Proteomes" id="UP000710385"/>
    </source>
</evidence>
<keyword evidence="1" id="KW-0472">Membrane</keyword>
<keyword evidence="1" id="KW-0812">Transmembrane</keyword>
<evidence type="ECO:0000313" key="2">
    <source>
        <dbReference type="EMBL" id="MBE7525665.1"/>
    </source>
</evidence>
<comment type="caution">
    <text evidence="2">The sequence shown here is derived from an EMBL/GenBank/DDBJ whole genome shotgun (WGS) entry which is preliminary data.</text>
</comment>
<sequence>MTLDEWRFSLEIAWDDAWFRWQTSLTLASVMLGSLFFLWRLIPVGLRNGQLIFHYNLYLGIDEVHAWWWVLFVPILLILVVLGNIIASARLFRRDKIASRVLLCASTVFTVLLFLAAFFITSVNV</sequence>
<keyword evidence="1" id="KW-1133">Transmembrane helix</keyword>